<dbReference type="Gene3D" id="3.40.50.410">
    <property type="entry name" value="von Willebrand factor, type A domain"/>
    <property type="match status" value="1"/>
</dbReference>
<evidence type="ECO:0000256" key="2">
    <source>
        <dbReference type="ARBA" id="ARBA00022525"/>
    </source>
</evidence>
<evidence type="ECO:0000259" key="7">
    <source>
        <dbReference type="PROSITE" id="PS50234"/>
    </source>
</evidence>
<dbReference type="Pfam" id="PF18884">
    <property type="entry name" value="TSP3_bac"/>
    <property type="match status" value="6"/>
</dbReference>
<keyword evidence="4" id="KW-0106">Calcium</keyword>
<protein>
    <recommendedName>
        <fullName evidence="7">VWFA domain-containing protein</fullName>
    </recommendedName>
</protein>
<dbReference type="InterPro" id="IPR036465">
    <property type="entry name" value="vWFA_dom_sf"/>
</dbReference>
<proteinExistence type="predicted"/>
<evidence type="ECO:0000256" key="4">
    <source>
        <dbReference type="ARBA" id="ARBA00022837"/>
    </source>
</evidence>
<feature type="signal peptide" evidence="6">
    <location>
        <begin position="1"/>
        <end position="28"/>
    </location>
</feature>
<dbReference type="EMBL" id="MOXJ01000034">
    <property type="protein sequence ID" value="PDO09579.1"/>
    <property type="molecule type" value="Genomic_DNA"/>
</dbReference>
<feature type="region of interest" description="Disordered" evidence="5">
    <location>
        <begin position="845"/>
        <end position="875"/>
    </location>
</feature>
<dbReference type="InterPro" id="IPR028974">
    <property type="entry name" value="TSP_type-3_rpt"/>
</dbReference>
<keyword evidence="3 6" id="KW-0732">Signal</keyword>
<dbReference type="InterPro" id="IPR053180">
    <property type="entry name" value="Ca-binding_acidic-repeat"/>
</dbReference>
<comment type="caution">
    <text evidence="8">The sequence shown here is derived from an EMBL/GenBank/DDBJ whole genome shotgun (WGS) entry which is preliminary data.</text>
</comment>
<evidence type="ECO:0000256" key="1">
    <source>
        <dbReference type="ARBA" id="ARBA00004613"/>
    </source>
</evidence>
<evidence type="ECO:0000256" key="5">
    <source>
        <dbReference type="SAM" id="MobiDB-lite"/>
    </source>
</evidence>
<dbReference type="Pfam" id="PF00092">
    <property type="entry name" value="VWA"/>
    <property type="match status" value="1"/>
</dbReference>
<dbReference type="GO" id="GO:0005509">
    <property type="term" value="F:calcium ion binding"/>
    <property type="evidence" value="ECO:0007669"/>
    <property type="project" value="InterPro"/>
</dbReference>
<dbReference type="PROSITE" id="PS50234">
    <property type="entry name" value="VWFA"/>
    <property type="match status" value="1"/>
</dbReference>
<keyword evidence="2" id="KW-0964">Secreted</keyword>
<gene>
    <name evidence="8" type="ORF">BLM47_11785</name>
</gene>
<dbReference type="SUPFAM" id="SSF53300">
    <property type="entry name" value="vWA-like"/>
    <property type="match status" value="1"/>
</dbReference>
<dbReference type="InterPro" id="IPR002035">
    <property type="entry name" value="VWF_A"/>
</dbReference>
<dbReference type="Proteomes" id="UP000243688">
    <property type="component" value="Unassembled WGS sequence"/>
</dbReference>
<evidence type="ECO:0000313" key="9">
    <source>
        <dbReference type="Proteomes" id="UP000243688"/>
    </source>
</evidence>
<organism evidence="8 9">
    <name type="scientific">Candidatus Reconcilbacillus cellulovorans</name>
    <dbReference type="NCBI Taxonomy" id="1906605"/>
    <lineage>
        <taxon>Bacteria</taxon>
        <taxon>Bacillati</taxon>
        <taxon>Bacillota</taxon>
        <taxon>Bacilli</taxon>
        <taxon>Bacillales</taxon>
        <taxon>Paenibacillaceae</taxon>
        <taxon>Candidatus Reconcilbacillus</taxon>
    </lineage>
</organism>
<evidence type="ECO:0000313" key="8">
    <source>
        <dbReference type="EMBL" id="PDO09579.1"/>
    </source>
</evidence>
<feature type="domain" description="VWFA" evidence="7">
    <location>
        <begin position="596"/>
        <end position="767"/>
    </location>
</feature>
<dbReference type="SUPFAM" id="SSF103647">
    <property type="entry name" value="TSP type-3 repeat"/>
    <property type="match status" value="1"/>
</dbReference>
<evidence type="ECO:0000256" key="3">
    <source>
        <dbReference type="ARBA" id="ARBA00022729"/>
    </source>
</evidence>
<feature type="region of interest" description="Disordered" evidence="5">
    <location>
        <begin position="801"/>
        <end position="820"/>
    </location>
</feature>
<dbReference type="SMART" id="SM00327">
    <property type="entry name" value="VWA"/>
    <property type="match status" value="1"/>
</dbReference>
<dbReference type="PANTHER" id="PTHR37467">
    <property type="entry name" value="EXPORTED CALCIUM-BINDING GLYCOPROTEIN-RELATED"/>
    <property type="match status" value="1"/>
</dbReference>
<feature type="region of interest" description="Disordered" evidence="5">
    <location>
        <begin position="377"/>
        <end position="450"/>
    </location>
</feature>
<dbReference type="InterPro" id="IPR059100">
    <property type="entry name" value="TSP3_bac"/>
</dbReference>
<feature type="compositionally biased region" description="Acidic residues" evidence="5">
    <location>
        <begin position="810"/>
        <end position="820"/>
    </location>
</feature>
<name>A0A2A6DYG6_9BACL</name>
<dbReference type="CDD" id="cd00198">
    <property type="entry name" value="vWFA"/>
    <property type="match status" value="1"/>
</dbReference>
<sequence length="1315" mass="141524">MSFSLKKALSLFLVVALVSVSVPLPALADGESGEDVGDPLGPTVGPEAFAVSSQDYTLLASDDRRPLSIQAAKAKITGGAITNHRFVFRGSELLVEGPLAAASGLDISADKSEAWLIDDRAPAVKMPDYGAVLRGLALADPQVVTFDRSRSLSGATLAVNRPLVVGGDLAFNGSSFRGRGLIVASGSVAFNVSRLETADNGRLVVYAERGDIAIRGSRVVFDGMLYAPNGAVRIQAANVTLTGRIFAREIVLNGSTFELTSREDDFALLNGRAALESCWDELSAAAADLPFTDYTQPHNSAWYAQAEIALQESIGKRLDDPVGAFRLCLQAKEFLAVLRRQLVEEREALARVEADPQGDADGDGLANGWERAMLRESVSPLVRDTDRDGVPDGAEDVDRDGLTNAEEQAFGSDPMARDADGDGLTDAGERRLGTRPGQADSDGDGVPDGEETYTQTIVGPAGIEVEITAVGDIARDLFIREVGAATVFDDTYAVSGVYALESTRPFERARIRMPIDRGRLGDRPIEQVRMMYFDKERLTFVPVERQGVDAGGGYVWGETDHFSLYALFFLPDLSAIWQVPFYAGDRESQTVLRFLDVVFVIDSSGSMAWNDPKGLRKEAAKRFIDGLIPGSRVGVVVGDRAGVVDFDETARVVQPLTGDLEAAKAAIDRIDDVGGTNIGAGVAAANNELIRRGSDDRARVEIVLTDGEGAYDPRYTEQAAANGIVIYTVGLGDSVNQALLADIAERTGGRYFHASDADDLLLVYDRIREAVTQAPDTDGDGLPDSVEEQGMRVGLWYDRLVRTDPGNPDTDGDGLSDGEEVGGPIEIALFGIVYRYYPMSSDPTKVDTDDDGLTDGEEVRTYGTDPLLRDTDHDTLPDGFEIRYVPPMEPEELPVPAAPSATAARDVVRIAGTPPNYLGDGYYAYLSPLYRDTDEDGYTDDTEVADPRLNPGIPDMIVGEYVDFHVRKPYTLSGRVHLYSPIVVEKSGILQVEPGTEIISYIDDRSGDTLRVYGTLVSGEEDADPQSGRVEFRSGLPSGGVYWRGIVAMEGAALELYHTYVVRARNGLWLNGAVVATVVGGAFGSNMQALYVARHAVESKQLNLGTAVVDVVGSYFNDTVLIENSALVTMSGGMFDDASLRVLSGVSVVQVLLNGMRFDNDRGEYDEAIFVHDDGGGAYPELYMADSTIRRSPIGLYTSGRRAEVTVVGGTIAENGIGVKAADEGYLYLDERVQWFGNGRNAVLEKAGWRTPMYLAEGVAQAFGKEILGLLPDMFGVVRALAEGDIDLASVRAALGAMWAGMRRRSRGSKAGLRR</sequence>
<evidence type="ECO:0000256" key="6">
    <source>
        <dbReference type="SAM" id="SignalP"/>
    </source>
</evidence>
<feature type="compositionally biased region" description="Acidic residues" evidence="5">
    <location>
        <begin position="441"/>
        <end position="450"/>
    </location>
</feature>
<dbReference type="PANTHER" id="PTHR37467:SF1">
    <property type="entry name" value="EXPORTED CALCIUM-BINDING GLYCOPROTEIN"/>
    <property type="match status" value="1"/>
</dbReference>
<accession>A0A2A6DYG6</accession>
<feature type="chain" id="PRO_5013241374" description="VWFA domain-containing protein" evidence="6">
    <location>
        <begin position="29"/>
        <end position="1315"/>
    </location>
</feature>
<reference evidence="8 9" key="1">
    <citation type="submission" date="2016-12" db="EMBL/GenBank/DDBJ databases">
        <title>Candidatus Reconcilibacillus cellulovorans genome.</title>
        <authorList>
            <person name="Kolinko S."/>
            <person name="Wu Y.-W."/>
            <person name="Tachea F."/>
            <person name="Denzel E."/>
            <person name="Hiras J."/>
            <person name="Baecker N."/>
            <person name="Chan L.J."/>
            <person name="Eichorst S.A."/>
            <person name="Frey D."/>
            <person name="Adams P.D."/>
            <person name="Pray T."/>
            <person name="Tanjore D."/>
            <person name="Petzold C.J."/>
            <person name="Gladden J.M."/>
            <person name="Simmons B.A."/>
            <person name="Singer S.W."/>
        </authorList>
    </citation>
    <scope>NUCLEOTIDE SEQUENCE [LARGE SCALE GENOMIC DNA]</scope>
    <source>
        <strain evidence="8">JTherm</strain>
    </source>
</reference>
<dbReference type="Gene3D" id="4.10.1080.10">
    <property type="entry name" value="TSP type-3 repeat"/>
    <property type="match status" value="1"/>
</dbReference>
<comment type="subcellular location">
    <subcellularLocation>
        <location evidence="1">Secreted</location>
    </subcellularLocation>
</comment>